<proteinExistence type="predicted"/>
<dbReference type="Proteomes" id="UP000218288">
    <property type="component" value="Chromosome"/>
</dbReference>
<reference evidence="1 2" key="1">
    <citation type="journal article" date="2016" name="Genome Announc.">
        <title>Complete Genome Sequence of Methylobacterium populi P-1M, Isolated from Pink-Pigmented Household Biofilm.</title>
        <authorList>
            <person name="Morohoshi T."/>
            <person name="Ikeda T."/>
        </authorList>
    </citation>
    <scope>NUCLEOTIDE SEQUENCE [LARGE SCALE GENOMIC DNA]</scope>
    <source>
        <strain evidence="1 2">P-1M</strain>
    </source>
</reference>
<dbReference type="EMBL" id="AP014809">
    <property type="protein sequence ID" value="BAU92768.1"/>
    <property type="molecule type" value="Genomic_DNA"/>
</dbReference>
<dbReference type="OrthoDB" id="8112491at2"/>
<organism evidence="1 2">
    <name type="scientific">Methylorubrum populi</name>
    <dbReference type="NCBI Taxonomy" id="223967"/>
    <lineage>
        <taxon>Bacteria</taxon>
        <taxon>Pseudomonadati</taxon>
        <taxon>Pseudomonadota</taxon>
        <taxon>Alphaproteobacteria</taxon>
        <taxon>Hyphomicrobiales</taxon>
        <taxon>Methylobacteriaceae</taxon>
        <taxon>Methylorubrum</taxon>
    </lineage>
</organism>
<protein>
    <submittedName>
        <fullName evidence="1">Uncharacterized protein</fullName>
    </submittedName>
</protein>
<evidence type="ECO:0000313" key="1">
    <source>
        <dbReference type="EMBL" id="BAU92768.1"/>
    </source>
</evidence>
<accession>A0A161JMP6</accession>
<evidence type="ECO:0000313" key="2">
    <source>
        <dbReference type="Proteomes" id="UP000218288"/>
    </source>
</evidence>
<dbReference type="RefSeq" id="WP_096486625.1">
    <property type="nucleotide sequence ID" value="NZ_AP014809.1"/>
</dbReference>
<sequence length="210" mass="22161">MTTSPSHRAQEILMTFAAEGEPTPKRLEAFTKEYPDLRRELTDLAVELVLEPSRPVPAADAATARTVSSAWARFQAGIASPPAKTRAGAVVEPSPDVFAGFAGPSFPRLAARLGVTPAFLIKVRDGLIEAASFPKALARDIADEVGHGVDTVIALLERPASMPAGTMAKADGKPEVGVKQTFEEAVASSGLTADQRRRLLAMAEAERGSD</sequence>
<name>A0A161JMP6_9HYPH</name>
<gene>
    <name evidence="1" type="ORF">MPPM_4163</name>
</gene>
<dbReference type="AlphaFoldDB" id="A0A161JMP6"/>